<feature type="repeat" description="TPR" evidence="3">
    <location>
        <begin position="230"/>
        <end position="263"/>
    </location>
</feature>
<evidence type="ECO:0000256" key="2">
    <source>
        <dbReference type="ARBA" id="ARBA00022803"/>
    </source>
</evidence>
<dbReference type="Proteomes" id="UP000323567">
    <property type="component" value="Unassembled WGS sequence"/>
</dbReference>
<dbReference type="Gene3D" id="1.25.40.10">
    <property type="entry name" value="Tetratricopeptide repeat domain"/>
    <property type="match status" value="6"/>
</dbReference>
<dbReference type="EMBL" id="VVXK01000005">
    <property type="protein sequence ID" value="KAA2370921.1"/>
    <property type="molecule type" value="Genomic_DNA"/>
</dbReference>
<dbReference type="Pfam" id="PF13181">
    <property type="entry name" value="TPR_8"/>
    <property type="match status" value="1"/>
</dbReference>
<sequence>MRKLIAGIILGTALLCGTKAHAQYNREYFFWVGRSCMMNNDYQEAIRTLNTLLRFDEDAFEGYFLRGIAKYNLDDLLGAEDDFSTAIRLNPVYTQAYTYRAITRSRLGNYDDALQDFREAIELRPDLPGPYYSRGVTRLLNQQFKEAIDDFDKFIRQENKVADAFICRGLSYLHLKDTTRAYENFNTAIRTNRENPNGYNRRGGLHLQQEQYKEAEADFNKAIECDSAYLLSYFNRALVYNATNRPMQALADFDKVIQLDSTNSLTYFNRAMLRTQIGDYNHALEDYDKVALYSPNNVLVYYNRAGVYAQLGEIERAVEDYTSAIKLYPDFANAYIYRGRLRELLRDPQGAKEDRSIAQRKIAEYRSRLNDSTYSIYADTTQRFDRLLSFDSKFAGGSFDRITGHNGGHEEMRLLPLFKFTLMRPDSVPAAKPYHLQRVDDFKKRIGNEYLTLSCRESNIAPDTLVMLDKQYVQELNASNPAWTVLFERAVTQSLIKQYTNSVSTYSSAIELNPSNPFLYLNRSTTRAEMIDFISSIDNSYQRITIDSDPANRLNNNSKRTYSYDEAVADLNKAVKLFPDFAYAYYNRANLLALSGSLPEAFEDYTKAISLNPAFAEAYYNRGIIQLFMKDTRKGCLDLSKAGELGITEAYEVLKRYALLDN</sequence>
<dbReference type="PANTHER" id="PTHR44858:SF1">
    <property type="entry name" value="UDP-N-ACETYLGLUCOSAMINE--PEPTIDE N-ACETYLGLUCOSAMINYLTRANSFERASE SPINDLY-RELATED"/>
    <property type="match status" value="1"/>
</dbReference>
<dbReference type="InterPro" id="IPR019734">
    <property type="entry name" value="TPR_rpt"/>
</dbReference>
<dbReference type="Pfam" id="PF00515">
    <property type="entry name" value="TPR_1"/>
    <property type="match status" value="2"/>
</dbReference>
<dbReference type="Pfam" id="PF13432">
    <property type="entry name" value="TPR_16"/>
    <property type="match status" value="1"/>
</dbReference>
<dbReference type="SUPFAM" id="SSF48452">
    <property type="entry name" value="TPR-like"/>
    <property type="match status" value="2"/>
</dbReference>
<dbReference type="Pfam" id="PF13414">
    <property type="entry name" value="TPR_11"/>
    <property type="match status" value="1"/>
</dbReference>
<dbReference type="SMART" id="SM00028">
    <property type="entry name" value="TPR"/>
    <property type="match status" value="14"/>
</dbReference>
<evidence type="ECO:0000256" key="3">
    <source>
        <dbReference type="PROSITE-ProRule" id="PRU00339"/>
    </source>
</evidence>
<keyword evidence="2 3" id="KW-0802">TPR repeat</keyword>
<dbReference type="InterPro" id="IPR011990">
    <property type="entry name" value="TPR-like_helical_dom_sf"/>
</dbReference>
<dbReference type="InterPro" id="IPR050498">
    <property type="entry name" value="Ycf3"/>
</dbReference>
<dbReference type="PROSITE" id="PS50005">
    <property type="entry name" value="TPR"/>
    <property type="match status" value="7"/>
</dbReference>
<proteinExistence type="predicted"/>
<dbReference type="AlphaFoldDB" id="A0A5B3GBM0"/>
<feature type="repeat" description="TPR" evidence="3">
    <location>
        <begin position="582"/>
        <end position="615"/>
    </location>
</feature>
<name>A0A5B3GBM0_9BACT</name>
<keyword evidence="4" id="KW-0732">Signal</keyword>
<dbReference type="RefSeq" id="WP_149887125.1">
    <property type="nucleotide sequence ID" value="NZ_VVXK01000005.1"/>
</dbReference>
<evidence type="ECO:0000313" key="5">
    <source>
        <dbReference type="EMBL" id="KAA2370921.1"/>
    </source>
</evidence>
<organism evidence="5 6">
    <name type="scientific">Alistipes shahii</name>
    <dbReference type="NCBI Taxonomy" id="328814"/>
    <lineage>
        <taxon>Bacteria</taxon>
        <taxon>Pseudomonadati</taxon>
        <taxon>Bacteroidota</taxon>
        <taxon>Bacteroidia</taxon>
        <taxon>Bacteroidales</taxon>
        <taxon>Rikenellaceae</taxon>
        <taxon>Alistipes</taxon>
    </lineage>
</organism>
<reference evidence="5 6" key="1">
    <citation type="journal article" date="2019" name="Nat. Med.">
        <title>A library of human gut bacterial isolates paired with longitudinal multiomics data enables mechanistic microbiome research.</title>
        <authorList>
            <person name="Poyet M."/>
            <person name="Groussin M."/>
            <person name="Gibbons S.M."/>
            <person name="Avila-Pacheco J."/>
            <person name="Jiang X."/>
            <person name="Kearney S.M."/>
            <person name="Perrotta A.R."/>
            <person name="Berdy B."/>
            <person name="Zhao S."/>
            <person name="Lieberman T.D."/>
            <person name="Swanson P.K."/>
            <person name="Smith M."/>
            <person name="Roesemann S."/>
            <person name="Alexander J.E."/>
            <person name="Rich S.A."/>
            <person name="Livny J."/>
            <person name="Vlamakis H."/>
            <person name="Clish C."/>
            <person name="Bullock K."/>
            <person name="Deik A."/>
            <person name="Scott J."/>
            <person name="Pierce K.A."/>
            <person name="Xavier R.J."/>
            <person name="Alm E.J."/>
        </authorList>
    </citation>
    <scope>NUCLEOTIDE SEQUENCE [LARGE SCALE GENOMIC DNA]</scope>
    <source>
        <strain evidence="5 6">BIOML-A2</strain>
    </source>
</reference>
<evidence type="ECO:0000313" key="6">
    <source>
        <dbReference type="Proteomes" id="UP000323567"/>
    </source>
</evidence>
<evidence type="ECO:0000256" key="4">
    <source>
        <dbReference type="SAM" id="SignalP"/>
    </source>
</evidence>
<feature type="repeat" description="TPR" evidence="3">
    <location>
        <begin position="264"/>
        <end position="297"/>
    </location>
</feature>
<dbReference type="PROSITE" id="PS50293">
    <property type="entry name" value="TPR_REGION"/>
    <property type="match status" value="2"/>
</dbReference>
<feature type="chain" id="PRO_5023048067" evidence="4">
    <location>
        <begin position="23"/>
        <end position="662"/>
    </location>
</feature>
<protein>
    <submittedName>
        <fullName evidence="5">Tetratricopeptide repeat protein</fullName>
    </submittedName>
</protein>
<feature type="repeat" description="TPR" evidence="3">
    <location>
        <begin position="196"/>
        <end position="229"/>
    </location>
</feature>
<dbReference type="PANTHER" id="PTHR44858">
    <property type="entry name" value="TETRATRICOPEPTIDE REPEAT PROTEIN 6"/>
    <property type="match status" value="1"/>
</dbReference>
<feature type="signal peptide" evidence="4">
    <location>
        <begin position="1"/>
        <end position="22"/>
    </location>
</feature>
<comment type="caution">
    <text evidence="5">The sequence shown here is derived from an EMBL/GenBank/DDBJ whole genome shotgun (WGS) entry which is preliminary data.</text>
</comment>
<gene>
    <name evidence="5" type="ORF">F2Y13_05045</name>
</gene>
<feature type="repeat" description="TPR" evidence="3">
    <location>
        <begin position="298"/>
        <end position="331"/>
    </location>
</feature>
<feature type="repeat" description="TPR" evidence="3">
    <location>
        <begin position="94"/>
        <end position="127"/>
    </location>
</feature>
<feature type="repeat" description="TPR" evidence="3">
    <location>
        <begin position="162"/>
        <end position="195"/>
    </location>
</feature>
<accession>A0A5B3GBM0</accession>
<evidence type="ECO:0000256" key="1">
    <source>
        <dbReference type="ARBA" id="ARBA00022737"/>
    </source>
</evidence>
<keyword evidence="1" id="KW-0677">Repeat</keyword>